<sequence>MSNENKKLEKLNSDLKRIKNSFLNYTKNLTAPIQIYTHLDADGLSAGAILGKLLYRENIPFQITVLRQLEKREIEKIAEKVDVNNNYLIFSDFGSGQYQELHSELIDKRNCSNFLILDHHIPQNISSKEDINLIEEVHEVTKEWHINPYFFGVDGSIEISGAGLSYYFAKGR</sequence>
<comment type="caution">
    <text evidence="3">The sequence shown here is derived from an EMBL/GenBank/DDBJ whole genome shotgun (WGS) entry which is preliminary data.</text>
</comment>
<evidence type="ECO:0000256" key="1">
    <source>
        <dbReference type="SAM" id="Coils"/>
    </source>
</evidence>
<accession>X1IER5</accession>
<protein>
    <recommendedName>
        <fullName evidence="2">DDH domain-containing protein</fullName>
    </recommendedName>
</protein>
<feature type="coiled-coil region" evidence="1">
    <location>
        <begin position="1"/>
        <end position="28"/>
    </location>
</feature>
<reference evidence="3" key="1">
    <citation type="journal article" date="2014" name="Front. Microbiol.">
        <title>High frequency of phylogenetically diverse reductive dehalogenase-homologous genes in deep subseafloor sedimentary metagenomes.</title>
        <authorList>
            <person name="Kawai M."/>
            <person name="Futagami T."/>
            <person name="Toyoda A."/>
            <person name="Takaki Y."/>
            <person name="Nishi S."/>
            <person name="Hori S."/>
            <person name="Arai W."/>
            <person name="Tsubouchi T."/>
            <person name="Morono Y."/>
            <person name="Uchiyama I."/>
            <person name="Ito T."/>
            <person name="Fujiyama A."/>
            <person name="Inagaki F."/>
            <person name="Takami H."/>
        </authorList>
    </citation>
    <scope>NUCLEOTIDE SEQUENCE</scope>
    <source>
        <strain evidence="3">Expedition CK06-06</strain>
    </source>
</reference>
<dbReference type="SUPFAM" id="SSF64182">
    <property type="entry name" value="DHH phosphoesterases"/>
    <property type="match status" value="1"/>
</dbReference>
<gene>
    <name evidence="3" type="ORF">S03H2_66377</name>
</gene>
<dbReference type="EMBL" id="BARU01043331">
    <property type="protein sequence ID" value="GAH80197.1"/>
    <property type="molecule type" value="Genomic_DNA"/>
</dbReference>
<dbReference type="InterPro" id="IPR001667">
    <property type="entry name" value="DDH_dom"/>
</dbReference>
<organism evidence="3">
    <name type="scientific">marine sediment metagenome</name>
    <dbReference type="NCBI Taxonomy" id="412755"/>
    <lineage>
        <taxon>unclassified sequences</taxon>
        <taxon>metagenomes</taxon>
        <taxon>ecological metagenomes</taxon>
    </lineage>
</organism>
<dbReference type="PANTHER" id="PTHR30255">
    <property type="entry name" value="SINGLE-STRANDED-DNA-SPECIFIC EXONUCLEASE RECJ"/>
    <property type="match status" value="1"/>
</dbReference>
<evidence type="ECO:0000259" key="2">
    <source>
        <dbReference type="Pfam" id="PF01368"/>
    </source>
</evidence>
<feature type="domain" description="DDH" evidence="2">
    <location>
        <begin position="33"/>
        <end position="168"/>
    </location>
</feature>
<feature type="non-terminal residue" evidence="3">
    <location>
        <position position="172"/>
    </location>
</feature>
<dbReference type="InterPro" id="IPR051673">
    <property type="entry name" value="SSDNA_exonuclease_RecJ"/>
</dbReference>
<evidence type="ECO:0000313" key="3">
    <source>
        <dbReference type="EMBL" id="GAH80197.1"/>
    </source>
</evidence>
<keyword evidence="1" id="KW-0175">Coiled coil</keyword>
<dbReference type="InterPro" id="IPR038763">
    <property type="entry name" value="DHH_sf"/>
</dbReference>
<dbReference type="AlphaFoldDB" id="X1IER5"/>
<dbReference type="PANTHER" id="PTHR30255:SF2">
    <property type="entry name" value="SINGLE-STRANDED-DNA-SPECIFIC EXONUCLEASE RECJ"/>
    <property type="match status" value="1"/>
</dbReference>
<dbReference type="Gene3D" id="3.90.1640.30">
    <property type="match status" value="1"/>
</dbReference>
<proteinExistence type="predicted"/>
<dbReference type="Pfam" id="PF01368">
    <property type="entry name" value="DHH"/>
    <property type="match status" value="1"/>
</dbReference>
<name>X1IER5_9ZZZZ</name>